<dbReference type="InterPro" id="IPR008254">
    <property type="entry name" value="Flavodoxin/NO_synth"/>
</dbReference>
<comment type="caution">
    <text evidence="9">The sequence shown here is derived from an EMBL/GenBank/DDBJ whole genome shotgun (WGS) entry which is preliminary data.</text>
</comment>
<evidence type="ECO:0000256" key="5">
    <source>
        <dbReference type="ARBA" id="ARBA00022630"/>
    </source>
</evidence>
<dbReference type="Gene3D" id="3.40.50.360">
    <property type="match status" value="1"/>
</dbReference>
<dbReference type="PANTHER" id="PTHR42809:SF1">
    <property type="entry name" value="FLAVODOXIN 1"/>
    <property type="match status" value="1"/>
</dbReference>
<dbReference type="Pfam" id="PF00258">
    <property type="entry name" value="Flavodoxin_1"/>
    <property type="match status" value="1"/>
</dbReference>
<gene>
    <name evidence="9" type="ORF">D1970_04690</name>
</gene>
<evidence type="ECO:0000259" key="8">
    <source>
        <dbReference type="PROSITE" id="PS50902"/>
    </source>
</evidence>
<dbReference type="PANTHER" id="PTHR42809">
    <property type="entry name" value="FLAVODOXIN 2"/>
    <property type="match status" value="1"/>
</dbReference>
<evidence type="ECO:0000256" key="6">
    <source>
        <dbReference type="ARBA" id="ARBA00022643"/>
    </source>
</evidence>
<dbReference type="PROSITE" id="PS50902">
    <property type="entry name" value="FLAVODOXIN_LIKE"/>
    <property type="match status" value="1"/>
</dbReference>
<dbReference type="Proteomes" id="UP000265816">
    <property type="component" value="Unassembled WGS sequence"/>
</dbReference>
<protein>
    <submittedName>
        <fullName evidence="9">Flavodoxin</fullName>
    </submittedName>
</protein>
<evidence type="ECO:0000313" key="10">
    <source>
        <dbReference type="Proteomes" id="UP000265816"/>
    </source>
</evidence>
<dbReference type="InterPro" id="IPR029039">
    <property type="entry name" value="Flavoprotein-like_sf"/>
</dbReference>
<comment type="function">
    <text evidence="2">Low-potential electron donor to a number of redox enzymes.</text>
</comment>
<keyword evidence="6" id="KW-0288">FMN</keyword>
<comment type="cofactor">
    <cofactor evidence="1">
        <name>FMN</name>
        <dbReference type="ChEBI" id="CHEBI:58210"/>
    </cofactor>
</comment>
<reference evidence="9 10" key="1">
    <citation type="submission" date="2018-08" db="EMBL/GenBank/DDBJ databases">
        <title>Bacillus jemisoniae sp. nov., Bacillus chryseoplanitiae sp. nov., Bacillus resnikiae sp. nov., and Bacillus frankliniae sp. nov., isolated from Viking spacecraft and associated surfaces.</title>
        <authorList>
            <person name="Seuylemezian A."/>
            <person name="Vaishampayan P."/>
        </authorList>
    </citation>
    <scope>NUCLEOTIDE SEQUENCE [LARGE SCALE GENOMIC DNA]</scope>
    <source>
        <strain evidence="9 10">JJ-247</strain>
    </source>
</reference>
<evidence type="ECO:0000256" key="7">
    <source>
        <dbReference type="ARBA" id="ARBA00022982"/>
    </source>
</evidence>
<evidence type="ECO:0000256" key="1">
    <source>
        <dbReference type="ARBA" id="ARBA00001917"/>
    </source>
</evidence>
<proteinExistence type="inferred from homology"/>
<feature type="domain" description="Flavodoxin-like" evidence="8">
    <location>
        <begin position="3"/>
        <end position="140"/>
    </location>
</feature>
<dbReference type="AlphaFoldDB" id="A0A398BCD7"/>
<organism evidence="9 10">
    <name type="scientific">Mesobacillus zeae</name>
    <dbReference type="NCBI Taxonomy" id="1917180"/>
    <lineage>
        <taxon>Bacteria</taxon>
        <taxon>Bacillati</taxon>
        <taxon>Bacillota</taxon>
        <taxon>Bacilli</taxon>
        <taxon>Bacillales</taxon>
        <taxon>Bacillaceae</taxon>
        <taxon>Mesobacillus</taxon>
    </lineage>
</organism>
<keyword evidence="7" id="KW-0249">Electron transport</keyword>
<name>A0A398BCD7_9BACI</name>
<keyword evidence="4" id="KW-0813">Transport</keyword>
<evidence type="ECO:0000256" key="4">
    <source>
        <dbReference type="ARBA" id="ARBA00022448"/>
    </source>
</evidence>
<accession>A0A398BCD7</accession>
<sequence>MKAAIILASITGNTREAAEIICGFLEEAGVEPAMYTAEEFSVEQLEDLDLAVVATYTWGDGEIPNEMVPVFRAFEEGDTKGLVTGVTGTGDSFYPHFCGAVDRFRDMLYVQSLLAATLKIELSPQQKDRERCRKFVQSLLEKSEVNQAQPVKEKLPGAGCDMGFQH</sequence>
<evidence type="ECO:0000256" key="3">
    <source>
        <dbReference type="ARBA" id="ARBA00005267"/>
    </source>
</evidence>
<evidence type="ECO:0000313" key="9">
    <source>
        <dbReference type="EMBL" id="RID87477.1"/>
    </source>
</evidence>
<keyword evidence="10" id="KW-1185">Reference proteome</keyword>
<dbReference type="GO" id="GO:0010181">
    <property type="term" value="F:FMN binding"/>
    <property type="evidence" value="ECO:0007669"/>
    <property type="project" value="InterPro"/>
</dbReference>
<dbReference type="OrthoDB" id="9790745at2"/>
<dbReference type="SUPFAM" id="SSF52218">
    <property type="entry name" value="Flavoproteins"/>
    <property type="match status" value="1"/>
</dbReference>
<comment type="similarity">
    <text evidence="3">Belongs to the flavodoxin family.</text>
</comment>
<dbReference type="InterPro" id="IPR050619">
    <property type="entry name" value="Flavodoxin"/>
</dbReference>
<dbReference type="EMBL" id="QWVT01000009">
    <property type="protein sequence ID" value="RID87477.1"/>
    <property type="molecule type" value="Genomic_DNA"/>
</dbReference>
<evidence type="ECO:0000256" key="2">
    <source>
        <dbReference type="ARBA" id="ARBA00003297"/>
    </source>
</evidence>
<dbReference type="GO" id="GO:0016651">
    <property type="term" value="F:oxidoreductase activity, acting on NAD(P)H"/>
    <property type="evidence" value="ECO:0007669"/>
    <property type="project" value="UniProtKB-ARBA"/>
</dbReference>
<dbReference type="RefSeq" id="WP_119111737.1">
    <property type="nucleotide sequence ID" value="NZ_CBCSEO010000007.1"/>
</dbReference>
<keyword evidence="5" id="KW-0285">Flavoprotein</keyword>